<dbReference type="RefSeq" id="WP_293226132.1">
    <property type="nucleotide sequence ID" value="NZ_JBHLTN010000007.1"/>
</dbReference>
<feature type="chain" id="PRO_5045808890" evidence="2">
    <location>
        <begin position="24"/>
        <end position="322"/>
    </location>
</feature>
<feature type="signal peptide" evidence="2">
    <location>
        <begin position="1"/>
        <end position="23"/>
    </location>
</feature>
<dbReference type="SUPFAM" id="SSF53850">
    <property type="entry name" value="Periplasmic binding protein-like II"/>
    <property type="match status" value="1"/>
</dbReference>
<name>A0ABV6PQ08_9BURK</name>
<dbReference type="CDD" id="cd07012">
    <property type="entry name" value="PBP2_Bug_TTT"/>
    <property type="match status" value="1"/>
</dbReference>
<keyword evidence="2" id="KW-0732">Signal</keyword>
<dbReference type="InterPro" id="IPR005064">
    <property type="entry name" value="BUG"/>
</dbReference>
<dbReference type="Gene3D" id="3.40.190.150">
    <property type="entry name" value="Bordetella uptake gene, domain 1"/>
    <property type="match status" value="1"/>
</dbReference>
<dbReference type="Proteomes" id="UP001589834">
    <property type="component" value="Unassembled WGS sequence"/>
</dbReference>
<organism evidence="3 4">
    <name type="scientific">Ottowia pentelensis</name>
    <dbReference type="NCBI Taxonomy" id="511108"/>
    <lineage>
        <taxon>Bacteria</taxon>
        <taxon>Pseudomonadati</taxon>
        <taxon>Pseudomonadota</taxon>
        <taxon>Betaproteobacteria</taxon>
        <taxon>Burkholderiales</taxon>
        <taxon>Comamonadaceae</taxon>
        <taxon>Ottowia</taxon>
    </lineage>
</organism>
<comment type="similarity">
    <text evidence="1">Belongs to the UPF0065 (bug) family.</text>
</comment>
<sequence length="322" mass="33679">MKAPTLALAWLAGIATLGTPAFAQTYPSKAIRIVVPYPAGGGSDFMARTLGAQMATELGQNILVDNKPGGNGAIAAQDVIRSGPDGYTLLNSDNGHLVFNPALYKNLTYKVGDLTPVTTVGTVPMMLITGPQSEFKDMRDFIAKAKANPGKYSVASAGLGSPHHLALEMLKHQAGLFLVHIPYRGAAPSLVDVAGGQVPLAISDLAAARSFVKDGKVKVLAVASKKRLPQMPDVPTLAEMGIPDAEAAAIVGLVAPTGTSPDVIAKLQQAAAKAFAVPAVREKFVNFGIEPGGIPTADYVALLQSETTRWHKLIRDLKITLD</sequence>
<gene>
    <name evidence="3" type="ORF">ACFFGG_05110</name>
</gene>
<dbReference type="EMBL" id="JBHLTN010000007">
    <property type="protein sequence ID" value="MFC0591931.1"/>
    <property type="molecule type" value="Genomic_DNA"/>
</dbReference>
<reference evidence="3 4" key="1">
    <citation type="submission" date="2024-09" db="EMBL/GenBank/DDBJ databases">
        <authorList>
            <person name="Sun Q."/>
            <person name="Mori K."/>
        </authorList>
    </citation>
    <scope>NUCLEOTIDE SEQUENCE [LARGE SCALE GENOMIC DNA]</scope>
    <source>
        <strain evidence="3 4">NCAIM B.02336</strain>
    </source>
</reference>
<dbReference type="InterPro" id="IPR042100">
    <property type="entry name" value="Bug_dom1"/>
</dbReference>
<comment type="caution">
    <text evidence="3">The sequence shown here is derived from an EMBL/GenBank/DDBJ whole genome shotgun (WGS) entry which is preliminary data.</text>
</comment>
<accession>A0ABV6PQ08</accession>
<evidence type="ECO:0000313" key="4">
    <source>
        <dbReference type="Proteomes" id="UP001589834"/>
    </source>
</evidence>
<dbReference type="Gene3D" id="3.40.190.10">
    <property type="entry name" value="Periplasmic binding protein-like II"/>
    <property type="match status" value="1"/>
</dbReference>
<evidence type="ECO:0000313" key="3">
    <source>
        <dbReference type="EMBL" id="MFC0591931.1"/>
    </source>
</evidence>
<evidence type="ECO:0000256" key="1">
    <source>
        <dbReference type="ARBA" id="ARBA00006987"/>
    </source>
</evidence>
<protein>
    <submittedName>
        <fullName evidence="3">Bug family tripartite tricarboxylate transporter substrate binding protein</fullName>
    </submittedName>
</protein>
<dbReference type="PIRSF" id="PIRSF017082">
    <property type="entry name" value="YflP"/>
    <property type="match status" value="1"/>
</dbReference>
<dbReference type="Pfam" id="PF03401">
    <property type="entry name" value="TctC"/>
    <property type="match status" value="1"/>
</dbReference>
<evidence type="ECO:0000256" key="2">
    <source>
        <dbReference type="SAM" id="SignalP"/>
    </source>
</evidence>
<dbReference type="PANTHER" id="PTHR42928:SF5">
    <property type="entry name" value="BLR1237 PROTEIN"/>
    <property type="match status" value="1"/>
</dbReference>
<keyword evidence="4" id="KW-1185">Reference proteome</keyword>
<proteinExistence type="inferred from homology"/>
<dbReference type="PANTHER" id="PTHR42928">
    <property type="entry name" value="TRICARBOXYLATE-BINDING PROTEIN"/>
    <property type="match status" value="1"/>
</dbReference>